<gene>
    <name evidence="1" type="ORF">Aco03nite_061050</name>
</gene>
<sequence>MVVRRTRTPYEIGFARMDDKVWEAAARWREFLDERNGSDPLELTCRIMKISEEAGEAAQAWIGVLGQNPRKGVTHTTDDVVKELADVAFAALVAIASLGADPRAAVDDVVTKAEGYLTR</sequence>
<evidence type="ECO:0000313" key="2">
    <source>
        <dbReference type="Proteomes" id="UP000612282"/>
    </source>
</evidence>
<organism evidence="1 2">
    <name type="scientific">Actinoplanes couchii</name>
    <dbReference type="NCBI Taxonomy" id="403638"/>
    <lineage>
        <taxon>Bacteria</taxon>
        <taxon>Bacillati</taxon>
        <taxon>Actinomycetota</taxon>
        <taxon>Actinomycetes</taxon>
        <taxon>Micromonosporales</taxon>
        <taxon>Micromonosporaceae</taxon>
        <taxon>Actinoplanes</taxon>
    </lineage>
</organism>
<proteinExistence type="predicted"/>
<protein>
    <recommendedName>
        <fullName evidence="3">MazG nucleotide pyrophosphohydrolase</fullName>
    </recommendedName>
</protein>
<keyword evidence="2" id="KW-1185">Reference proteome</keyword>
<dbReference type="SUPFAM" id="SSF101386">
    <property type="entry name" value="all-alpha NTP pyrophosphatases"/>
    <property type="match status" value="1"/>
</dbReference>
<dbReference type="Proteomes" id="UP000612282">
    <property type="component" value="Unassembled WGS sequence"/>
</dbReference>
<dbReference type="CDD" id="cd11533">
    <property type="entry name" value="NTP-PPase_Af0060_like"/>
    <property type="match status" value="1"/>
</dbReference>
<evidence type="ECO:0000313" key="1">
    <source>
        <dbReference type="EMBL" id="GID57701.1"/>
    </source>
</evidence>
<dbReference type="Gene3D" id="1.10.287.1080">
    <property type="entry name" value="MazG-like"/>
    <property type="match status" value="1"/>
</dbReference>
<dbReference type="InterPro" id="IPR044548">
    <property type="entry name" value="AF0060_NTP-PPase_MazG-like"/>
</dbReference>
<dbReference type="EMBL" id="BOMG01000076">
    <property type="protein sequence ID" value="GID57701.1"/>
    <property type="molecule type" value="Genomic_DNA"/>
</dbReference>
<name>A0ABQ3XGS7_9ACTN</name>
<reference evidence="1 2" key="1">
    <citation type="submission" date="2021-01" db="EMBL/GenBank/DDBJ databases">
        <title>Whole genome shotgun sequence of Actinoplanes couchii NBRC 106145.</title>
        <authorList>
            <person name="Komaki H."/>
            <person name="Tamura T."/>
        </authorList>
    </citation>
    <scope>NUCLEOTIDE SEQUENCE [LARGE SCALE GENOMIC DNA]</scope>
    <source>
        <strain evidence="1 2">NBRC 106145</strain>
    </source>
</reference>
<accession>A0ABQ3XGS7</accession>
<evidence type="ECO:0008006" key="3">
    <source>
        <dbReference type="Google" id="ProtNLM"/>
    </source>
</evidence>
<comment type="caution">
    <text evidence="1">The sequence shown here is derived from an EMBL/GenBank/DDBJ whole genome shotgun (WGS) entry which is preliminary data.</text>
</comment>